<dbReference type="EnsemblMetazoa" id="tetur05g00390.1">
    <property type="protein sequence ID" value="tetur05g00390.1"/>
    <property type="gene ID" value="tetur05g00390"/>
</dbReference>
<dbReference type="HOGENOM" id="CLU_326361_0_0_1"/>
<proteinExistence type="predicted"/>
<feature type="region of interest" description="Disordered" evidence="1">
    <location>
        <begin position="1"/>
        <end position="86"/>
    </location>
</feature>
<keyword evidence="3" id="KW-1185">Reference proteome</keyword>
<feature type="region of interest" description="Disordered" evidence="1">
    <location>
        <begin position="404"/>
        <end position="426"/>
    </location>
</feature>
<evidence type="ECO:0000313" key="3">
    <source>
        <dbReference type="Proteomes" id="UP000015104"/>
    </source>
</evidence>
<evidence type="ECO:0000313" key="2">
    <source>
        <dbReference type="EnsemblMetazoa" id="tetur05g00390.1"/>
    </source>
</evidence>
<name>T1K3V6_TETUR</name>
<dbReference type="Proteomes" id="UP000015104">
    <property type="component" value="Unassembled WGS sequence"/>
</dbReference>
<dbReference type="AlphaFoldDB" id="T1K3V6"/>
<evidence type="ECO:0000256" key="1">
    <source>
        <dbReference type="SAM" id="MobiDB-lite"/>
    </source>
</evidence>
<reference evidence="2" key="2">
    <citation type="submission" date="2015-06" db="UniProtKB">
        <authorList>
            <consortium name="EnsemblMetazoa"/>
        </authorList>
    </citation>
    <scope>IDENTIFICATION</scope>
</reference>
<dbReference type="EMBL" id="CAEY01001560">
    <property type="status" value="NOT_ANNOTATED_CDS"/>
    <property type="molecule type" value="Genomic_DNA"/>
</dbReference>
<sequence>MSIYNKVNQSNCINNGPNLPPVRKARPSSSTERSSLNKVLSSQRKMSLEAPNQHQSQDLLLRTPNKSSGQSRRYEKEKSCPRLNRTFRGDSGVMEICSKVRVKPERQNELVKIMRYNDPYPGDDPLLLEGSMLLERFDQSIDSIEAKQSSQSWVTLVDCKLKLQRLLLEKIKSIAEEDCITLIQEGHSFVRQIETIYTEDQYKLETACNLINLPEKDRKIALDDFIITSKKRKRLPDETQNRFNSWIDNLNNCQRLLNINYRIPKERLAVLMVEKTAIKLEKIKVTILHWLALTLTINIKIMAIYWDHLPFETLNDVFISCLTFNQIWPTESIDPISILSLTQAEAASTRISFLIQSEAKKITSAKRRADQLNNEEKATTDPVTDKLIILPALVPKGKKVTTINQSSSSALSPPNHRLKTKLDSGSTSDYYTNSTTSSVSTDKNCILTQSGESIDLASYFSSSLLGPSTAAKSNPTRATWSKIKYSSASNNPILNSSNCYDYLYWPVFWKNFAGQLIDDILFAQNNVLMTSASSPIFFTPKTFQKLVFASLDSCLKENDFPSEAIKEIKKISNVLNYHLTDQSWFKTYLDIYRINSDRNNQVFGRNENINYVPDAVCLINSLISIVNQEMDYGTFGVYQICSIKQIDSLLRLMITHTSNLSNRKPLKDLIQFFKDIQVLDKRVKSLSLDKQPFSHNEILGLLNNIIEILEEKIINGTQKLALQTFAHRISQQKNAATSINQNEPIIPYVKRLIMEPNLELLADYSRSNHINRLKTRMIAIFAKIIYQIVINDGLNSQIRLTRNLRAILRQEIVDFIRDYDGWFKSNHQQLDEINDLRQLIDESTKSRECSLFKKLNKIYPIPNNWSESQTVNFTNLQRCGCFF</sequence>
<accession>T1K3V6</accession>
<reference evidence="3" key="1">
    <citation type="submission" date="2011-08" db="EMBL/GenBank/DDBJ databases">
        <authorList>
            <person name="Rombauts S."/>
        </authorList>
    </citation>
    <scope>NUCLEOTIDE SEQUENCE</scope>
    <source>
        <strain evidence="3">London</strain>
    </source>
</reference>
<organism evidence="2 3">
    <name type="scientific">Tetranychus urticae</name>
    <name type="common">Two-spotted spider mite</name>
    <dbReference type="NCBI Taxonomy" id="32264"/>
    <lineage>
        <taxon>Eukaryota</taxon>
        <taxon>Metazoa</taxon>
        <taxon>Ecdysozoa</taxon>
        <taxon>Arthropoda</taxon>
        <taxon>Chelicerata</taxon>
        <taxon>Arachnida</taxon>
        <taxon>Acari</taxon>
        <taxon>Acariformes</taxon>
        <taxon>Trombidiformes</taxon>
        <taxon>Prostigmata</taxon>
        <taxon>Eleutherengona</taxon>
        <taxon>Raphignathae</taxon>
        <taxon>Tetranychoidea</taxon>
        <taxon>Tetranychidae</taxon>
        <taxon>Tetranychus</taxon>
    </lineage>
</organism>
<feature type="compositionally biased region" description="Polar residues" evidence="1">
    <location>
        <begin position="1"/>
        <end position="17"/>
    </location>
</feature>
<feature type="compositionally biased region" description="Polar residues" evidence="1">
    <location>
        <begin position="27"/>
        <end position="71"/>
    </location>
</feature>
<protein>
    <submittedName>
        <fullName evidence="2">Uncharacterized protein</fullName>
    </submittedName>
</protein>